<dbReference type="CDD" id="cd02236">
    <property type="entry name" value="cupin_CV2614-like"/>
    <property type="match status" value="1"/>
</dbReference>
<name>A0A418VG01_RHOPL</name>
<evidence type="ECO:0000313" key="2">
    <source>
        <dbReference type="EMBL" id="RJF75055.1"/>
    </source>
</evidence>
<dbReference type="InterPro" id="IPR014710">
    <property type="entry name" value="RmlC-like_jellyroll"/>
</dbReference>
<dbReference type="Pfam" id="PF07883">
    <property type="entry name" value="Cupin_2"/>
    <property type="match status" value="1"/>
</dbReference>
<evidence type="ECO:0000259" key="1">
    <source>
        <dbReference type="Pfam" id="PF07883"/>
    </source>
</evidence>
<dbReference type="Proteomes" id="UP000285523">
    <property type="component" value="Unassembled WGS sequence"/>
</dbReference>
<comment type="caution">
    <text evidence="2">The sequence shown here is derived from an EMBL/GenBank/DDBJ whole genome shotgun (WGS) entry which is preliminary data.</text>
</comment>
<reference evidence="2 3" key="1">
    <citation type="submission" date="2018-09" db="EMBL/GenBank/DDBJ databases">
        <title>Draft genome sequence of Rhodopseudomonas palustris 2.1.18.</title>
        <authorList>
            <person name="Robertson S.L."/>
            <person name="Meyer T.E."/>
            <person name="Kyndt J.A."/>
        </authorList>
    </citation>
    <scope>NUCLEOTIDE SEQUENCE [LARGE SCALE GENOMIC DNA]</scope>
    <source>
        <strain evidence="2 3">2.1.18</strain>
    </source>
</reference>
<accession>A0A418VG01</accession>
<dbReference type="OrthoDB" id="287220at2"/>
<dbReference type="InterPro" id="IPR013096">
    <property type="entry name" value="Cupin_2"/>
</dbReference>
<evidence type="ECO:0000313" key="3">
    <source>
        <dbReference type="Proteomes" id="UP000285523"/>
    </source>
</evidence>
<proteinExistence type="predicted"/>
<gene>
    <name evidence="2" type="ORF">D4Q52_10405</name>
</gene>
<dbReference type="Gene3D" id="2.60.120.10">
    <property type="entry name" value="Jelly Rolls"/>
    <property type="match status" value="1"/>
</dbReference>
<protein>
    <submittedName>
        <fullName evidence="2">Cupin domain-containing protein</fullName>
    </submittedName>
</protein>
<dbReference type="InterPro" id="IPR011051">
    <property type="entry name" value="RmlC_Cupin_sf"/>
</dbReference>
<organism evidence="2 3">
    <name type="scientific">Rhodopseudomonas palustris</name>
    <dbReference type="NCBI Taxonomy" id="1076"/>
    <lineage>
        <taxon>Bacteria</taxon>
        <taxon>Pseudomonadati</taxon>
        <taxon>Pseudomonadota</taxon>
        <taxon>Alphaproteobacteria</taxon>
        <taxon>Hyphomicrobiales</taxon>
        <taxon>Nitrobacteraceae</taxon>
        <taxon>Rhodopseudomonas</taxon>
    </lineage>
</organism>
<dbReference type="SUPFAM" id="SSF51182">
    <property type="entry name" value="RmlC-like cupins"/>
    <property type="match status" value="1"/>
</dbReference>
<dbReference type="AlphaFoldDB" id="A0A418VG01"/>
<dbReference type="EMBL" id="QYYD01000009">
    <property type="protein sequence ID" value="RJF75055.1"/>
    <property type="molecule type" value="Genomic_DNA"/>
</dbReference>
<feature type="domain" description="Cupin type-2" evidence="1">
    <location>
        <begin position="51"/>
        <end position="120"/>
    </location>
</feature>
<sequence>MAIAMLACVGPAAAHDAPHGYPAVPLLSTGTTILGETIRYPAGDAHVTAAIVTLAAGERTILHKHEVPLFAYILEGELTVDYGPQGTRIYRTGDALIEAMGVAHFGHNTGAVPMRLLGVYMGATGIKDVTPVN</sequence>